<organism evidence="2 3">
    <name type="scientific">Protea cynaroides</name>
    <dbReference type="NCBI Taxonomy" id="273540"/>
    <lineage>
        <taxon>Eukaryota</taxon>
        <taxon>Viridiplantae</taxon>
        <taxon>Streptophyta</taxon>
        <taxon>Embryophyta</taxon>
        <taxon>Tracheophyta</taxon>
        <taxon>Spermatophyta</taxon>
        <taxon>Magnoliopsida</taxon>
        <taxon>Proteales</taxon>
        <taxon>Proteaceae</taxon>
        <taxon>Protea</taxon>
    </lineage>
</organism>
<protein>
    <submittedName>
        <fullName evidence="2">Uncharacterized protein</fullName>
    </submittedName>
</protein>
<comment type="caution">
    <text evidence="2">The sequence shown here is derived from an EMBL/GenBank/DDBJ whole genome shotgun (WGS) entry which is preliminary data.</text>
</comment>
<accession>A0A9Q0H3J4</accession>
<proteinExistence type="predicted"/>
<feature type="region of interest" description="Disordered" evidence="1">
    <location>
        <begin position="33"/>
        <end position="128"/>
    </location>
</feature>
<evidence type="ECO:0000313" key="3">
    <source>
        <dbReference type="Proteomes" id="UP001141806"/>
    </source>
</evidence>
<name>A0A9Q0H3J4_9MAGN</name>
<dbReference type="Proteomes" id="UP001141806">
    <property type="component" value="Unassembled WGS sequence"/>
</dbReference>
<sequence>MIGFLVRQIPQALQASVLVAFFPLAREDDDDDLPIIQQKKRKISASNKAHDTPSKVPLETPPPLKETVQKALAPPPKVLATRVPPSNSHTTTTAGTVLPSVGAQAQPSTQKYQWSDPPRSTPLPIEASKSKDYTVTMVSKEKGITAPPWPPTLPSAGMSSTPTGTSHSVPVEAQVTTKVYRFP</sequence>
<reference evidence="2" key="1">
    <citation type="journal article" date="2023" name="Plant J.">
        <title>The genome of the king protea, Protea cynaroides.</title>
        <authorList>
            <person name="Chang J."/>
            <person name="Duong T.A."/>
            <person name="Schoeman C."/>
            <person name="Ma X."/>
            <person name="Roodt D."/>
            <person name="Barker N."/>
            <person name="Li Z."/>
            <person name="Van de Peer Y."/>
            <person name="Mizrachi E."/>
        </authorList>
    </citation>
    <scope>NUCLEOTIDE SEQUENCE</scope>
    <source>
        <tissue evidence="2">Young leaves</tissue>
    </source>
</reference>
<feature type="compositionally biased region" description="Polar residues" evidence="1">
    <location>
        <begin position="84"/>
        <end position="95"/>
    </location>
</feature>
<dbReference type="EMBL" id="JAMYWD010000010">
    <property type="protein sequence ID" value="KAJ4958544.1"/>
    <property type="molecule type" value="Genomic_DNA"/>
</dbReference>
<keyword evidence="3" id="KW-1185">Reference proteome</keyword>
<feature type="compositionally biased region" description="Polar residues" evidence="1">
    <location>
        <begin position="157"/>
        <end position="168"/>
    </location>
</feature>
<gene>
    <name evidence="2" type="ORF">NE237_025655</name>
</gene>
<evidence type="ECO:0000256" key="1">
    <source>
        <dbReference type="SAM" id="MobiDB-lite"/>
    </source>
</evidence>
<evidence type="ECO:0000313" key="2">
    <source>
        <dbReference type="EMBL" id="KAJ4958544.1"/>
    </source>
</evidence>
<feature type="region of interest" description="Disordered" evidence="1">
    <location>
        <begin position="141"/>
        <end position="183"/>
    </location>
</feature>
<dbReference type="AlphaFoldDB" id="A0A9Q0H3J4"/>
<feature type="compositionally biased region" description="Polar residues" evidence="1">
    <location>
        <begin position="103"/>
        <end position="113"/>
    </location>
</feature>